<dbReference type="GO" id="GO:0003677">
    <property type="term" value="F:DNA binding"/>
    <property type="evidence" value="ECO:0007669"/>
    <property type="project" value="UniProtKB-KW"/>
</dbReference>
<dbReference type="Pfam" id="PF12836">
    <property type="entry name" value="HHH_3"/>
    <property type="match status" value="1"/>
</dbReference>
<dbReference type="RefSeq" id="WP_179489352.1">
    <property type="nucleotide sequence ID" value="NZ_JACCCW010000001.1"/>
</dbReference>
<accession>A0A7Y9PHI9</accession>
<dbReference type="EMBL" id="JACCCW010000001">
    <property type="protein sequence ID" value="NYF79248.1"/>
    <property type="molecule type" value="Genomic_DNA"/>
</dbReference>
<name>A0A7Y9PHI9_9BACT</name>
<comment type="caution">
    <text evidence="2">The sequence shown here is derived from an EMBL/GenBank/DDBJ whole genome shotgun (WGS) entry which is preliminary data.</text>
</comment>
<keyword evidence="3" id="KW-1185">Reference proteome</keyword>
<gene>
    <name evidence="2" type="ORF">HDF17_001535</name>
</gene>
<evidence type="ECO:0000313" key="3">
    <source>
        <dbReference type="Proteomes" id="UP000589520"/>
    </source>
</evidence>
<feature type="chain" id="PRO_5031048781" evidence="1">
    <location>
        <begin position="27"/>
        <end position="106"/>
    </location>
</feature>
<dbReference type="AlphaFoldDB" id="A0A7Y9PHI9"/>
<organism evidence="2 3">
    <name type="scientific">Granulicella arctica</name>
    <dbReference type="NCBI Taxonomy" id="940613"/>
    <lineage>
        <taxon>Bacteria</taxon>
        <taxon>Pseudomonadati</taxon>
        <taxon>Acidobacteriota</taxon>
        <taxon>Terriglobia</taxon>
        <taxon>Terriglobales</taxon>
        <taxon>Acidobacteriaceae</taxon>
        <taxon>Granulicella</taxon>
    </lineage>
</organism>
<evidence type="ECO:0000313" key="2">
    <source>
        <dbReference type="EMBL" id="NYF79248.1"/>
    </source>
</evidence>
<dbReference type="Gene3D" id="1.10.150.320">
    <property type="entry name" value="Photosystem II 12 kDa extrinsic protein"/>
    <property type="match status" value="1"/>
</dbReference>
<keyword evidence="2" id="KW-0238">DNA-binding</keyword>
<sequence length="106" mass="11208">MLRLTRRLLALALFAAAFTSITPAHVAVAQAMTAKAPAVADANLIDINTATPDQLKALKGVGDAYAKRIIAGRPYTAKNQLTTRGIVPPATYNGIKDQIIARAPKK</sequence>
<dbReference type="Proteomes" id="UP000589520">
    <property type="component" value="Unassembled WGS sequence"/>
</dbReference>
<dbReference type="SUPFAM" id="SSF81585">
    <property type="entry name" value="PsbU/PolX domain-like"/>
    <property type="match status" value="1"/>
</dbReference>
<feature type="signal peptide" evidence="1">
    <location>
        <begin position="1"/>
        <end position="26"/>
    </location>
</feature>
<evidence type="ECO:0000256" key="1">
    <source>
        <dbReference type="SAM" id="SignalP"/>
    </source>
</evidence>
<protein>
    <submittedName>
        <fullName evidence="2">DNA uptake protein ComE-like DNA-binding protein</fullName>
    </submittedName>
</protein>
<reference evidence="2 3" key="1">
    <citation type="submission" date="2020-07" db="EMBL/GenBank/DDBJ databases">
        <title>Genomic Encyclopedia of Type Strains, Phase IV (KMG-V): Genome sequencing to study the core and pangenomes of soil and plant-associated prokaryotes.</title>
        <authorList>
            <person name="Whitman W."/>
        </authorList>
    </citation>
    <scope>NUCLEOTIDE SEQUENCE [LARGE SCALE GENOMIC DNA]</scope>
    <source>
        <strain evidence="2 3">X4EP2</strain>
    </source>
</reference>
<keyword evidence="1" id="KW-0732">Signal</keyword>
<proteinExistence type="predicted"/>